<dbReference type="Pfam" id="PF00172">
    <property type="entry name" value="Zn_clus"/>
    <property type="match status" value="1"/>
</dbReference>
<evidence type="ECO:0000256" key="3">
    <source>
        <dbReference type="ARBA" id="ARBA00023163"/>
    </source>
</evidence>
<dbReference type="Proteomes" id="UP001355207">
    <property type="component" value="Chromosome 6"/>
</dbReference>
<evidence type="ECO:0000259" key="6">
    <source>
        <dbReference type="PROSITE" id="PS50048"/>
    </source>
</evidence>
<dbReference type="PROSITE" id="PS50048">
    <property type="entry name" value="ZN2_CY6_FUNGAL_2"/>
    <property type="match status" value="1"/>
</dbReference>
<dbReference type="SMART" id="SM00066">
    <property type="entry name" value="GAL4"/>
    <property type="match status" value="1"/>
</dbReference>
<feature type="compositionally biased region" description="Polar residues" evidence="5">
    <location>
        <begin position="426"/>
        <end position="440"/>
    </location>
</feature>
<evidence type="ECO:0000256" key="1">
    <source>
        <dbReference type="ARBA" id="ARBA00023015"/>
    </source>
</evidence>
<dbReference type="Gene3D" id="4.10.240.10">
    <property type="entry name" value="Zn(2)-C6 fungal-type DNA-binding domain"/>
    <property type="match status" value="1"/>
</dbReference>
<proteinExistence type="predicted"/>
<feature type="region of interest" description="Disordered" evidence="5">
    <location>
        <begin position="391"/>
        <end position="410"/>
    </location>
</feature>
<feature type="compositionally biased region" description="Low complexity" evidence="5">
    <location>
        <begin position="601"/>
        <end position="612"/>
    </location>
</feature>
<dbReference type="PROSITE" id="PS00463">
    <property type="entry name" value="ZN2_CY6_FUNGAL_1"/>
    <property type="match status" value="1"/>
</dbReference>
<dbReference type="GO" id="GO:0000981">
    <property type="term" value="F:DNA-binding transcription factor activity, RNA polymerase II-specific"/>
    <property type="evidence" value="ECO:0007669"/>
    <property type="project" value="InterPro"/>
</dbReference>
<dbReference type="InterPro" id="IPR050675">
    <property type="entry name" value="OAF3"/>
</dbReference>
<feature type="compositionally biased region" description="Gly residues" evidence="5">
    <location>
        <begin position="561"/>
        <end position="574"/>
    </location>
</feature>
<feature type="compositionally biased region" description="Polar residues" evidence="5">
    <location>
        <begin position="846"/>
        <end position="857"/>
    </location>
</feature>
<accession>A0AAX4JX65</accession>
<keyword evidence="8" id="KW-1185">Reference proteome</keyword>
<dbReference type="GO" id="GO:0003677">
    <property type="term" value="F:DNA binding"/>
    <property type="evidence" value="ECO:0007669"/>
    <property type="project" value="UniProtKB-KW"/>
</dbReference>
<dbReference type="PANTHER" id="PTHR31069:SF32">
    <property type="entry name" value="ARGININE METABOLISM REGULATION PROTEIN II"/>
    <property type="match status" value="1"/>
</dbReference>
<reference evidence="7 8" key="1">
    <citation type="submission" date="2024-01" db="EMBL/GenBank/DDBJ databases">
        <title>Comparative genomics of Cryptococcus and Kwoniella reveals pathogenesis evolution and contrasting modes of karyotype evolution via chromosome fusion or intercentromeric recombination.</title>
        <authorList>
            <person name="Coelho M.A."/>
            <person name="David-Palma M."/>
            <person name="Shea T."/>
            <person name="Bowers K."/>
            <person name="McGinley-Smith S."/>
            <person name="Mohammad A.W."/>
            <person name="Gnirke A."/>
            <person name="Yurkov A.M."/>
            <person name="Nowrousian M."/>
            <person name="Sun S."/>
            <person name="Cuomo C.A."/>
            <person name="Heitman J."/>
        </authorList>
    </citation>
    <scope>NUCLEOTIDE SEQUENCE [LARGE SCALE GENOMIC DNA]</scope>
    <source>
        <strain evidence="7 8">CBS 6074</strain>
    </source>
</reference>
<feature type="compositionally biased region" description="Low complexity" evidence="5">
    <location>
        <begin position="575"/>
        <end position="592"/>
    </location>
</feature>
<sequence>MSYQYHQQQHHQYTSSSSSSFYLDPSAIPIASFGSPSHYPETYLQRLVKAKQAGPSVPSSFTCNQYYNSADHHYYSSSSSSNGGHTGMSAVAVLPPSEPFSMMESHQNMQKAMMGYPSQARQPSFTAGPTVDQPLKQPNTLTHASQNDNNGMTRFQQLMAKKFAAEQSSRGASLSTQSSQEVNTSNDYLKTVQEQMMRQNSNTVFHKDFVSNQYNSPGQQHQYLANQAKDVKPVFHQQPINYTNTPTSNSAYGSHERIVSLPQTQTQLQPAAPQYQRRSVSQPQQHPYTASIPGNPSMVYQSPTAMTSAMPRGQYAGEPHPAEWDSTYGQPETAQSLYSQTHPAISVGYTVNNPSPASSTATLIKEENVNEHQLMQNAGMNGWVTTLAPTRKSSGVSDPHEVISSRNHQKNQAAPAFSWYVSDTRSNNGESSYQSQNTFDRTPALSPNVPYSSLNPSSTSLPVTPTGLNHYIQPQSSTSSSYITVKTEPDTQHLNVPCSYPYQSGPSTHTSPSTAFSSSPLLEYGARMFTNMNGTFQLPTSGMYMASTNGGGESSNMNNGLGDGGEGSSGGNGGENWSNGNGNANGESSGSDGQAGSGHENYNGNDGSDPNGNGDGNDEGNGSMRKGKKLTLACHFCRRRKLKCNGVQPKCDNCTKRNEVCTWDDNVRRRGPGKATKERREKAAREAMAAGLTNSDSLHALPDQIPSDLQHDHDHVHLHDHEHQHDHSNGEIIGLGGNGNELPIVDALSSVLQSEGAVREEEFRLNLGINVADQQDQIAQRINQIEAIQQQQQQIHQGSSNIADGNNNIEPVGIGRLPEIDPNIQIDPALAALSAAIPGTLAELEQPNSGNGNANQGQKRKSDIISAESITGNGFNGEIEGKRMKLDPDNLQKS</sequence>
<dbReference type="GO" id="GO:0008270">
    <property type="term" value="F:zinc ion binding"/>
    <property type="evidence" value="ECO:0007669"/>
    <property type="project" value="InterPro"/>
</dbReference>
<evidence type="ECO:0000256" key="2">
    <source>
        <dbReference type="ARBA" id="ARBA00023125"/>
    </source>
</evidence>
<evidence type="ECO:0000256" key="4">
    <source>
        <dbReference type="ARBA" id="ARBA00023242"/>
    </source>
</evidence>
<feature type="compositionally biased region" description="Polar residues" evidence="5">
    <location>
        <begin position="136"/>
        <end position="147"/>
    </location>
</feature>
<dbReference type="EMBL" id="CP144103">
    <property type="protein sequence ID" value="WWC89841.1"/>
    <property type="molecule type" value="Genomic_DNA"/>
</dbReference>
<dbReference type="InterPro" id="IPR036864">
    <property type="entry name" value="Zn2-C6_fun-type_DNA-bd_sf"/>
</dbReference>
<dbReference type="SUPFAM" id="SSF57701">
    <property type="entry name" value="Zn2/Cys6 DNA-binding domain"/>
    <property type="match status" value="1"/>
</dbReference>
<dbReference type="RefSeq" id="XP_066076604.1">
    <property type="nucleotide sequence ID" value="XM_066220507.1"/>
</dbReference>
<organism evidence="7 8">
    <name type="scientific">Kwoniella dendrophila CBS 6074</name>
    <dbReference type="NCBI Taxonomy" id="1295534"/>
    <lineage>
        <taxon>Eukaryota</taxon>
        <taxon>Fungi</taxon>
        <taxon>Dikarya</taxon>
        <taxon>Basidiomycota</taxon>
        <taxon>Agaricomycotina</taxon>
        <taxon>Tremellomycetes</taxon>
        <taxon>Tremellales</taxon>
        <taxon>Cryptococcaceae</taxon>
        <taxon>Kwoniella</taxon>
    </lineage>
</organism>
<feature type="region of interest" description="Disordered" evidence="5">
    <location>
        <begin position="426"/>
        <end position="448"/>
    </location>
</feature>
<evidence type="ECO:0000313" key="8">
    <source>
        <dbReference type="Proteomes" id="UP001355207"/>
    </source>
</evidence>
<feature type="region of interest" description="Disordered" evidence="5">
    <location>
        <begin position="844"/>
        <end position="894"/>
    </location>
</feature>
<keyword evidence="4" id="KW-0539">Nucleus</keyword>
<feature type="domain" description="Zn(2)-C6 fungal-type" evidence="6">
    <location>
        <begin position="633"/>
        <end position="663"/>
    </location>
</feature>
<keyword evidence="3" id="KW-0804">Transcription</keyword>
<evidence type="ECO:0000256" key="5">
    <source>
        <dbReference type="SAM" id="MobiDB-lite"/>
    </source>
</evidence>
<gene>
    <name evidence="7" type="ORF">L201_004769</name>
</gene>
<dbReference type="GeneID" id="91095439"/>
<protein>
    <recommendedName>
        <fullName evidence="6">Zn(2)-C6 fungal-type domain-containing protein</fullName>
    </recommendedName>
</protein>
<dbReference type="AlphaFoldDB" id="A0AAX4JX65"/>
<name>A0AAX4JX65_9TREE</name>
<evidence type="ECO:0000313" key="7">
    <source>
        <dbReference type="EMBL" id="WWC89841.1"/>
    </source>
</evidence>
<keyword evidence="1" id="KW-0805">Transcription regulation</keyword>
<keyword evidence="2" id="KW-0238">DNA-binding</keyword>
<dbReference type="InterPro" id="IPR001138">
    <property type="entry name" value="Zn2Cys6_DnaBD"/>
</dbReference>
<feature type="compositionally biased region" description="Basic and acidic residues" evidence="5">
    <location>
        <begin position="879"/>
        <end position="894"/>
    </location>
</feature>
<dbReference type="PANTHER" id="PTHR31069">
    <property type="entry name" value="OLEATE-ACTIVATED TRANSCRIPTION FACTOR 1-RELATED"/>
    <property type="match status" value="1"/>
</dbReference>
<feature type="region of interest" description="Disordered" evidence="5">
    <location>
        <begin position="547"/>
        <end position="624"/>
    </location>
</feature>
<dbReference type="CDD" id="cd00067">
    <property type="entry name" value="GAL4"/>
    <property type="match status" value="1"/>
</dbReference>
<feature type="region of interest" description="Disordered" evidence="5">
    <location>
        <begin position="118"/>
        <end position="147"/>
    </location>
</feature>